<dbReference type="EC" id="2.7.11.1" evidence="2"/>
<keyword evidence="9" id="KW-0472">Membrane</keyword>
<keyword evidence="5" id="KW-0812">Transmembrane</keyword>
<comment type="catalytic activity">
    <reaction evidence="10">
        <text>L-threonyl-[protein] + ATP = O-phospho-L-threonyl-[protein] + ADP + H(+)</text>
        <dbReference type="Rhea" id="RHEA:46608"/>
        <dbReference type="Rhea" id="RHEA-COMP:11060"/>
        <dbReference type="Rhea" id="RHEA-COMP:11605"/>
        <dbReference type="ChEBI" id="CHEBI:15378"/>
        <dbReference type="ChEBI" id="CHEBI:30013"/>
        <dbReference type="ChEBI" id="CHEBI:30616"/>
        <dbReference type="ChEBI" id="CHEBI:61977"/>
        <dbReference type="ChEBI" id="CHEBI:456216"/>
        <dbReference type="EC" id="2.7.11.1"/>
    </reaction>
</comment>
<evidence type="ECO:0000256" key="10">
    <source>
        <dbReference type="ARBA" id="ARBA00047899"/>
    </source>
</evidence>
<keyword evidence="4" id="KW-0808">Transferase</keyword>
<keyword evidence="6" id="KW-0547">Nucleotide-binding</keyword>
<keyword evidence="3" id="KW-0723">Serine/threonine-protein kinase</keyword>
<reference evidence="12 13" key="1">
    <citation type="submission" date="2024-01" db="EMBL/GenBank/DDBJ databases">
        <title>Genome assemblies of Stephania.</title>
        <authorList>
            <person name="Yang L."/>
        </authorList>
    </citation>
    <scope>NUCLEOTIDE SEQUENCE [LARGE SCALE GENOMIC DNA]</scope>
    <source>
        <strain evidence="12">QJT</strain>
        <tissue evidence="12">Leaf</tissue>
    </source>
</reference>
<dbReference type="EMBL" id="JBBNAE010000002">
    <property type="protein sequence ID" value="KAK9145931.1"/>
    <property type="molecule type" value="Genomic_DNA"/>
</dbReference>
<dbReference type="Gene3D" id="1.10.510.10">
    <property type="entry name" value="Transferase(Phosphotransferase) domain 1"/>
    <property type="match status" value="1"/>
</dbReference>
<evidence type="ECO:0000256" key="7">
    <source>
        <dbReference type="ARBA" id="ARBA00022840"/>
    </source>
</evidence>
<protein>
    <recommendedName>
        <fullName evidence="2">non-specific serine/threonine protein kinase</fullName>
        <ecNumber evidence="2">2.7.11.1</ecNumber>
    </recommendedName>
</protein>
<proteinExistence type="predicted"/>
<evidence type="ECO:0000256" key="8">
    <source>
        <dbReference type="ARBA" id="ARBA00022989"/>
    </source>
</evidence>
<dbReference type="Proteomes" id="UP001417504">
    <property type="component" value="Unassembled WGS sequence"/>
</dbReference>
<evidence type="ECO:0000256" key="6">
    <source>
        <dbReference type="ARBA" id="ARBA00022741"/>
    </source>
</evidence>
<evidence type="ECO:0000313" key="13">
    <source>
        <dbReference type="Proteomes" id="UP001417504"/>
    </source>
</evidence>
<comment type="subcellular location">
    <subcellularLocation>
        <location evidence="1">Cell membrane</location>
        <topology evidence="1">Single-pass membrane protein</topology>
    </subcellularLocation>
</comment>
<evidence type="ECO:0000256" key="1">
    <source>
        <dbReference type="ARBA" id="ARBA00004162"/>
    </source>
</evidence>
<evidence type="ECO:0000256" key="5">
    <source>
        <dbReference type="ARBA" id="ARBA00022692"/>
    </source>
</evidence>
<dbReference type="GO" id="GO:0005886">
    <property type="term" value="C:plasma membrane"/>
    <property type="evidence" value="ECO:0007669"/>
    <property type="project" value="UniProtKB-SubCell"/>
</dbReference>
<dbReference type="PANTHER" id="PTHR47982:SF56">
    <property type="entry name" value="PROTEIN KINASE DOMAIN-CONTAINING PROTEIN"/>
    <property type="match status" value="1"/>
</dbReference>
<name>A0AAP0PM94_9MAGN</name>
<comment type="caution">
    <text evidence="12">The sequence shown here is derived from an EMBL/GenBank/DDBJ whole genome shotgun (WGS) entry which is preliminary data.</text>
</comment>
<keyword evidence="3" id="KW-0418">Kinase</keyword>
<accession>A0AAP0PM94</accession>
<dbReference type="GO" id="GO:0004674">
    <property type="term" value="F:protein serine/threonine kinase activity"/>
    <property type="evidence" value="ECO:0007669"/>
    <property type="project" value="UniProtKB-KW"/>
</dbReference>
<gene>
    <name evidence="12" type="ORF">Sjap_005834</name>
</gene>
<dbReference type="PANTHER" id="PTHR47982">
    <property type="entry name" value="PROLINE-RICH RECEPTOR-LIKE PROTEIN KINASE PERK4"/>
    <property type="match status" value="1"/>
</dbReference>
<dbReference type="InterPro" id="IPR047117">
    <property type="entry name" value="PERK1-13-like"/>
</dbReference>
<keyword evidence="8" id="KW-1133">Transmembrane helix</keyword>
<dbReference type="GO" id="GO:0005524">
    <property type="term" value="F:ATP binding"/>
    <property type="evidence" value="ECO:0007669"/>
    <property type="project" value="UniProtKB-KW"/>
</dbReference>
<dbReference type="AlphaFoldDB" id="A0AAP0PM94"/>
<keyword evidence="7" id="KW-0067">ATP-binding</keyword>
<organism evidence="12 13">
    <name type="scientific">Stephania japonica</name>
    <dbReference type="NCBI Taxonomy" id="461633"/>
    <lineage>
        <taxon>Eukaryota</taxon>
        <taxon>Viridiplantae</taxon>
        <taxon>Streptophyta</taxon>
        <taxon>Embryophyta</taxon>
        <taxon>Tracheophyta</taxon>
        <taxon>Spermatophyta</taxon>
        <taxon>Magnoliopsida</taxon>
        <taxon>Ranunculales</taxon>
        <taxon>Menispermaceae</taxon>
        <taxon>Menispermoideae</taxon>
        <taxon>Cissampelideae</taxon>
        <taxon>Stephania</taxon>
    </lineage>
</organism>
<dbReference type="SUPFAM" id="SSF56112">
    <property type="entry name" value="Protein kinase-like (PK-like)"/>
    <property type="match status" value="1"/>
</dbReference>
<dbReference type="InterPro" id="IPR011009">
    <property type="entry name" value="Kinase-like_dom_sf"/>
</dbReference>
<evidence type="ECO:0000313" key="12">
    <source>
        <dbReference type="EMBL" id="KAK9145931.1"/>
    </source>
</evidence>
<evidence type="ECO:0000256" key="3">
    <source>
        <dbReference type="ARBA" id="ARBA00022527"/>
    </source>
</evidence>
<evidence type="ECO:0000256" key="9">
    <source>
        <dbReference type="ARBA" id="ARBA00023136"/>
    </source>
</evidence>
<comment type="catalytic activity">
    <reaction evidence="11">
        <text>L-seryl-[protein] + ATP = O-phospho-L-seryl-[protein] + ADP + H(+)</text>
        <dbReference type="Rhea" id="RHEA:17989"/>
        <dbReference type="Rhea" id="RHEA-COMP:9863"/>
        <dbReference type="Rhea" id="RHEA-COMP:11604"/>
        <dbReference type="ChEBI" id="CHEBI:15378"/>
        <dbReference type="ChEBI" id="CHEBI:29999"/>
        <dbReference type="ChEBI" id="CHEBI:30616"/>
        <dbReference type="ChEBI" id="CHEBI:83421"/>
        <dbReference type="ChEBI" id="CHEBI:456216"/>
        <dbReference type="EC" id="2.7.11.1"/>
    </reaction>
</comment>
<evidence type="ECO:0000256" key="2">
    <source>
        <dbReference type="ARBA" id="ARBA00012513"/>
    </source>
</evidence>
<keyword evidence="13" id="KW-1185">Reference proteome</keyword>
<evidence type="ECO:0000256" key="4">
    <source>
        <dbReference type="ARBA" id="ARBA00022679"/>
    </source>
</evidence>
<sequence>MSLGYSRRVGGMGHDQGSWYLAPQYAKNGIVSVRTDVYAYGVVLLQLISRRKLFELHREEQDQALKQWVCQEMRRAMEPLELIKRVS</sequence>
<evidence type="ECO:0000256" key="11">
    <source>
        <dbReference type="ARBA" id="ARBA00048679"/>
    </source>
</evidence>